<dbReference type="EMBL" id="OX451737">
    <property type="protein sequence ID" value="CAI8601465.1"/>
    <property type="molecule type" value="Genomic_DNA"/>
</dbReference>
<dbReference type="PANTHER" id="PTHR13318:SF106">
    <property type="entry name" value="F-BOX_LRR-REPEAT PROTEIN 2"/>
    <property type="match status" value="1"/>
</dbReference>
<dbReference type="PANTHER" id="PTHR13318">
    <property type="entry name" value="PARTNER OF PAIRED, ISOFORM B-RELATED"/>
    <property type="match status" value="1"/>
</dbReference>
<dbReference type="AlphaFoldDB" id="A0AAV0ZSU4"/>
<dbReference type="InterPro" id="IPR032675">
    <property type="entry name" value="LRR_dom_sf"/>
</dbReference>
<evidence type="ECO:0000313" key="2">
    <source>
        <dbReference type="EMBL" id="CAI8601466.1"/>
    </source>
</evidence>
<dbReference type="InterPro" id="IPR006553">
    <property type="entry name" value="Leu-rich_rpt_Cys-con_subtyp"/>
</dbReference>
<dbReference type="EMBL" id="OX451737">
    <property type="protein sequence ID" value="CAI8601466.1"/>
    <property type="molecule type" value="Genomic_DNA"/>
</dbReference>
<keyword evidence="3" id="KW-1185">Reference proteome</keyword>
<dbReference type="Proteomes" id="UP001157006">
    <property type="component" value="Chromosome 2"/>
</dbReference>
<reference evidence="1 3" key="1">
    <citation type="submission" date="2023-01" db="EMBL/GenBank/DDBJ databases">
        <authorList>
            <person name="Kreplak J."/>
        </authorList>
    </citation>
    <scope>NUCLEOTIDE SEQUENCE [LARGE SCALE GENOMIC DNA]</scope>
</reference>
<name>A0AAV0ZSU4_VICFA</name>
<accession>A0AAV0ZSU4</accession>
<dbReference type="SUPFAM" id="SSF52047">
    <property type="entry name" value="RNI-like"/>
    <property type="match status" value="1"/>
</dbReference>
<evidence type="ECO:0000313" key="3">
    <source>
        <dbReference type="Proteomes" id="UP001157006"/>
    </source>
</evidence>
<gene>
    <name evidence="1" type="ORF">VFH_II273960</name>
    <name evidence="2" type="ORF">VFH_II274000</name>
</gene>
<organism evidence="1 3">
    <name type="scientific">Vicia faba</name>
    <name type="common">Broad bean</name>
    <name type="synonym">Faba vulgaris</name>
    <dbReference type="NCBI Taxonomy" id="3906"/>
    <lineage>
        <taxon>Eukaryota</taxon>
        <taxon>Viridiplantae</taxon>
        <taxon>Streptophyta</taxon>
        <taxon>Embryophyta</taxon>
        <taxon>Tracheophyta</taxon>
        <taxon>Spermatophyta</taxon>
        <taxon>Magnoliopsida</taxon>
        <taxon>eudicotyledons</taxon>
        <taxon>Gunneridae</taxon>
        <taxon>Pentapetalae</taxon>
        <taxon>rosids</taxon>
        <taxon>fabids</taxon>
        <taxon>Fabales</taxon>
        <taxon>Fabaceae</taxon>
        <taxon>Papilionoideae</taxon>
        <taxon>50 kb inversion clade</taxon>
        <taxon>NPAAA clade</taxon>
        <taxon>Hologalegina</taxon>
        <taxon>IRL clade</taxon>
        <taxon>Fabeae</taxon>
        <taxon>Vicia</taxon>
    </lineage>
</organism>
<dbReference type="Gene3D" id="3.80.10.10">
    <property type="entry name" value="Ribonuclease Inhibitor"/>
    <property type="match status" value="2"/>
</dbReference>
<sequence>MAAAEAVYNLPVDCWELIFTFLIINDDDILIHYVKTLSLVSKPFLSLISRLILSITISDPTPSFLRRLFHRFSNLNSLHLSFYHLDAAVASSLRNRPTLKSLSISYFDPDDENYVISHFLDSLLTLKGLTCLDLLGLQISDDFLSSIATEGLPLNKFVLRSCTGYTYDGICFLLSKSSGIQHLSFHRNDFLNDHHIAQLSLFLGALVSIRLSDCWNLTKSALFALIRNCSSLSEITMEGIGTKSVQTSNSFKDFHVNAQLKSLCLTYDSSINDANISLFASIFPNLELLDLSSCDSISERGIFQVLTRCCKIKHLNLSDCRQAWLLRMNFVTPQLEVLNLSGTPVDDITLYQISKSCSGLLHLSLRCCKHVTEKGVMHVVQNCTQLEEIDLKFCYKLDADVLVSETVKRDIVPPHFLF</sequence>
<evidence type="ECO:0000313" key="1">
    <source>
        <dbReference type="EMBL" id="CAI8601465.1"/>
    </source>
</evidence>
<proteinExistence type="predicted"/>
<dbReference type="GO" id="GO:0031146">
    <property type="term" value="P:SCF-dependent proteasomal ubiquitin-dependent protein catabolic process"/>
    <property type="evidence" value="ECO:0007669"/>
    <property type="project" value="TreeGrafter"/>
</dbReference>
<dbReference type="GO" id="GO:0019005">
    <property type="term" value="C:SCF ubiquitin ligase complex"/>
    <property type="evidence" value="ECO:0007669"/>
    <property type="project" value="TreeGrafter"/>
</dbReference>
<dbReference type="SMART" id="SM00367">
    <property type="entry name" value="LRR_CC"/>
    <property type="match status" value="5"/>
</dbReference>
<protein>
    <submittedName>
        <fullName evidence="1">Uncharacterized protein</fullName>
    </submittedName>
</protein>